<dbReference type="Proteomes" id="UP000092382">
    <property type="component" value="Unassembled WGS sequence"/>
</dbReference>
<gene>
    <name evidence="3" type="ORF">AN481_08395</name>
</gene>
<evidence type="ECO:0000256" key="1">
    <source>
        <dbReference type="SAM" id="MobiDB-lite"/>
    </source>
</evidence>
<name>A0A1B7VXX8_APHFL</name>
<dbReference type="NCBIfam" id="TIGR01443">
    <property type="entry name" value="intein_Cterm"/>
    <property type="match status" value="1"/>
</dbReference>
<dbReference type="GO" id="GO:0008408">
    <property type="term" value="F:3'-5' exonuclease activity"/>
    <property type="evidence" value="ECO:0007669"/>
    <property type="project" value="InterPro"/>
</dbReference>
<dbReference type="NCBIfam" id="NF005616">
    <property type="entry name" value="PRK07373.1"/>
    <property type="match status" value="1"/>
</dbReference>
<dbReference type="InterPro" id="IPR003586">
    <property type="entry name" value="Hint_dom_C"/>
</dbReference>
<dbReference type="InterPro" id="IPR030934">
    <property type="entry name" value="Intein_C"/>
</dbReference>
<dbReference type="SMART" id="SM00305">
    <property type="entry name" value="HintC"/>
    <property type="match status" value="1"/>
</dbReference>
<dbReference type="PATRIC" id="fig|1710894.3.peg.3408"/>
<evidence type="ECO:0000313" key="3">
    <source>
        <dbReference type="EMBL" id="OBQ25824.1"/>
    </source>
</evidence>
<dbReference type="Pfam" id="PF01336">
    <property type="entry name" value="tRNA_anti-codon"/>
    <property type="match status" value="1"/>
</dbReference>
<dbReference type="CDD" id="cd04485">
    <property type="entry name" value="DnaE_OBF"/>
    <property type="match status" value="1"/>
</dbReference>
<feature type="region of interest" description="Disordered" evidence="1">
    <location>
        <begin position="221"/>
        <end position="240"/>
    </location>
</feature>
<dbReference type="InterPro" id="IPR036844">
    <property type="entry name" value="Hint_dom_sf"/>
</dbReference>
<dbReference type="InterPro" id="IPR004805">
    <property type="entry name" value="DnaE2/DnaE/PolC"/>
</dbReference>
<dbReference type="PROSITE" id="PS50818">
    <property type="entry name" value="INTEIN_C_TER"/>
    <property type="match status" value="1"/>
</dbReference>
<dbReference type="STRING" id="1803587.GCA_001593825_00037"/>
<dbReference type="Gene3D" id="2.170.16.10">
    <property type="entry name" value="Hedgehog/Intein (Hint) domain"/>
    <property type="match status" value="1"/>
</dbReference>
<organism evidence="3 4">
    <name type="scientific">Aphanizomenon flos-aquae LD13</name>
    <dbReference type="NCBI Taxonomy" id="1710894"/>
    <lineage>
        <taxon>Bacteria</taxon>
        <taxon>Bacillati</taxon>
        <taxon>Cyanobacteriota</taxon>
        <taxon>Cyanophyceae</taxon>
        <taxon>Nostocales</taxon>
        <taxon>Aphanizomenonaceae</taxon>
        <taxon>Aphanizomenon</taxon>
    </lineage>
</organism>
<reference evidence="3 4" key="1">
    <citation type="submission" date="2015-09" db="EMBL/GenBank/DDBJ databases">
        <title>Whole genome shotgun sequence assembly of Aphanizomenon flos-aquae UKL13.</title>
        <authorList>
            <person name="Driscoll C."/>
        </authorList>
    </citation>
    <scope>NUCLEOTIDE SEQUENCE [LARGE SCALE GENOMIC DNA]</scope>
    <source>
        <strain evidence="3">MDT13</strain>
    </source>
</reference>
<dbReference type="PANTHER" id="PTHR32294">
    <property type="entry name" value="DNA POLYMERASE III SUBUNIT ALPHA"/>
    <property type="match status" value="1"/>
</dbReference>
<protein>
    <submittedName>
        <fullName evidence="3">DNA polymerase III subunit alpha</fullName>
    </submittedName>
</protein>
<comment type="caution">
    <text evidence="3">The sequence shown here is derived from an EMBL/GenBank/DDBJ whole genome shotgun (WGS) entry which is preliminary data.</text>
</comment>
<dbReference type="Gene3D" id="1.10.150.870">
    <property type="match status" value="1"/>
</dbReference>
<dbReference type="EMBL" id="LJOY01000021">
    <property type="protein sequence ID" value="OBQ25824.1"/>
    <property type="molecule type" value="Genomic_DNA"/>
</dbReference>
<dbReference type="InterPro" id="IPR029460">
    <property type="entry name" value="DNAPol_HHH"/>
</dbReference>
<sequence>MVKIVSRTYVGQANVYDIGVENDHNFVIKNGFVASNCFNKSHSTAYAYVTYQTSYLKANYPLEYMSALLTANSGDTDKIRKYLDNCSNMGIVIDPPDVNRSGLDFTPIDDKILFGFSAVRNVGQNAIASILEAREESGELIPFKSLADFCSRVDLRTMNRRTLESLINCGAFDKIQPNRNQLIHDSELVYEWAQSRARDKASGQGNIFDLLGGGFAGNNNQSQKHGFESAPKAPPVNDLPPQEKLRMEKELLGFYLSDHPLKSIRQSSSVLAPINLAQLGEQKDDSILCAVIMLNNVKKVVTKKGDSMAILQVEDLSTTSEVVVFPKTYERISHLLQIDARLIIWGKVDRRDDQTQFILEDAETVETVKMILVELSPQQAGTIEEQHRLNTILKAQAGDKDKSRIPVIGIVQSGNYREIVRFGRQFWVQDSTTTVQALQNGKFHAKIKQLTSS</sequence>
<proteinExistence type="predicted"/>
<dbReference type="PANTHER" id="PTHR32294:SF0">
    <property type="entry name" value="DNA POLYMERASE III SUBUNIT ALPHA"/>
    <property type="match status" value="1"/>
</dbReference>
<feature type="domain" description="Hint" evidence="2">
    <location>
        <begin position="1"/>
        <end position="42"/>
    </location>
</feature>
<accession>A0A1B7VXX8</accession>
<evidence type="ECO:0000259" key="2">
    <source>
        <dbReference type="SMART" id="SM00305"/>
    </source>
</evidence>
<dbReference type="GO" id="GO:0003676">
    <property type="term" value="F:nucleic acid binding"/>
    <property type="evidence" value="ECO:0007669"/>
    <property type="project" value="InterPro"/>
</dbReference>
<dbReference type="SUPFAM" id="SSF51294">
    <property type="entry name" value="Hedgehog/intein (Hint) domain"/>
    <property type="match status" value="1"/>
</dbReference>
<dbReference type="InterPro" id="IPR004365">
    <property type="entry name" value="NA-bd_OB_tRNA"/>
</dbReference>
<evidence type="ECO:0000313" key="4">
    <source>
        <dbReference type="Proteomes" id="UP000092382"/>
    </source>
</evidence>
<dbReference type="GO" id="GO:0006260">
    <property type="term" value="P:DNA replication"/>
    <property type="evidence" value="ECO:0007669"/>
    <property type="project" value="InterPro"/>
</dbReference>
<dbReference type="AlphaFoldDB" id="A0A1B7VXX8"/>
<dbReference type="Pfam" id="PF14579">
    <property type="entry name" value="HHH_6"/>
    <property type="match status" value="1"/>
</dbReference>